<proteinExistence type="inferred from homology"/>
<dbReference type="PROSITE" id="PS50928">
    <property type="entry name" value="ABC_TM1"/>
    <property type="match status" value="1"/>
</dbReference>
<dbReference type="Gene3D" id="1.10.3720.10">
    <property type="entry name" value="MetI-like"/>
    <property type="match status" value="1"/>
</dbReference>
<evidence type="ECO:0000259" key="8">
    <source>
        <dbReference type="PROSITE" id="PS50928"/>
    </source>
</evidence>
<evidence type="ECO:0000256" key="5">
    <source>
        <dbReference type="ARBA" id="ARBA00022989"/>
    </source>
</evidence>
<feature type="transmembrane region" description="Helical" evidence="7">
    <location>
        <begin position="144"/>
        <end position="165"/>
    </location>
</feature>
<keyword evidence="6 7" id="KW-0472">Membrane</keyword>
<dbReference type="InterPro" id="IPR035906">
    <property type="entry name" value="MetI-like_sf"/>
</dbReference>
<dbReference type="RefSeq" id="WP_278477343.1">
    <property type="nucleotide sequence ID" value="NZ_JABZRE010000007.1"/>
</dbReference>
<comment type="caution">
    <text evidence="9">The sequence shown here is derived from an EMBL/GenBank/DDBJ whole genome shotgun (WGS) entry which is preliminary data.</text>
</comment>
<reference evidence="9" key="1">
    <citation type="submission" date="2020-04" db="EMBL/GenBank/DDBJ databases">
        <title>Deep metagenomics examines the oral microbiome during advanced dental caries in children, revealing novel taxa and co-occurrences with host molecules.</title>
        <authorList>
            <person name="Baker J.L."/>
            <person name="Morton J.T."/>
            <person name="Dinis M."/>
            <person name="Alvarez R."/>
            <person name="Tran N.C."/>
            <person name="Knight R."/>
            <person name="Edlund A."/>
        </authorList>
    </citation>
    <scope>NUCLEOTIDE SEQUENCE</scope>
    <source>
        <strain evidence="9">JCVI_23_bin.11</strain>
    </source>
</reference>
<organism evidence="9 10">
    <name type="scientific">Parvimonas micra</name>
    <dbReference type="NCBI Taxonomy" id="33033"/>
    <lineage>
        <taxon>Bacteria</taxon>
        <taxon>Bacillati</taxon>
        <taxon>Bacillota</taxon>
        <taxon>Tissierellia</taxon>
        <taxon>Tissierellales</taxon>
        <taxon>Peptoniphilaceae</taxon>
        <taxon>Parvimonas</taxon>
    </lineage>
</organism>
<feature type="transmembrane region" description="Helical" evidence="7">
    <location>
        <begin position="21"/>
        <end position="40"/>
    </location>
</feature>
<feature type="transmembrane region" description="Helical" evidence="7">
    <location>
        <begin position="76"/>
        <end position="104"/>
    </location>
</feature>
<evidence type="ECO:0000256" key="6">
    <source>
        <dbReference type="ARBA" id="ARBA00023136"/>
    </source>
</evidence>
<dbReference type="InterPro" id="IPR005769">
    <property type="entry name" value="PhnE/PtxC"/>
</dbReference>
<name>A0A930H2G3_9FIRM</name>
<dbReference type="InterPro" id="IPR000515">
    <property type="entry name" value="MetI-like"/>
</dbReference>
<dbReference type="PANTHER" id="PTHR30043:SF8">
    <property type="entry name" value="ABC TRANSPORTER, PERMEASE PROTEIN CC0363, PUTATIVE-RELATED"/>
    <property type="match status" value="1"/>
</dbReference>
<dbReference type="Proteomes" id="UP000758611">
    <property type="component" value="Unassembled WGS sequence"/>
</dbReference>
<dbReference type="CDD" id="cd06261">
    <property type="entry name" value="TM_PBP2"/>
    <property type="match status" value="1"/>
</dbReference>
<feature type="transmembrane region" description="Helical" evidence="7">
    <location>
        <begin position="219"/>
        <end position="238"/>
    </location>
</feature>
<evidence type="ECO:0000256" key="4">
    <source>
        <dbReference type="ARBA" id="ARBA00022692"/>
    </source>
</evidence>
<evidence type="ECO:0000256" key="3">
    <source>
        <dbReference type="ARBA" id="ARBA00022448"/>
    </source>
</evidence>
<keyword evidence="4 7" id="KW-0812">Transmembrane</keyword>
<evidence type="ECO:0000256" key="1">
    <source>
        <dbReference type="ARBA" id="ARBA00004141"/>
    </source>
</evidence>
<feature type="domain" description="ABC transmembrane type-1" evidence="8">
    <location>
        <begin position="80"/>
        <end position="262"/>
    </location>
</feature>
<dbReference type="EMBL" id="JABZRE010000007">
    <property type="protein sequence ID" value="MBF1306785.1"/>
    <property type="molecule type" value="Genomic_DNA"/>
</dbReference>
<gene>
    <name evidence="9" type="primary">phnE</name>
    <name evidence="9" type="ORF">HXM94_03195</name>
</gene>
<evidence type="ECO:0000313" key="10">
    <source>
        <dbReference type="Proteomes" id="UP000758611"/>
    </source>
</evidence>
<keyword evidence="5 7" id="KW-1133">Transmembrane helix</keyword>
<protein>
    <submittedName>
        <fullName evidence="9">Phosphonate ABC transporter, permease protein PhnE</fullName>
    </submittedName>
</protein>
<feature type="transmembrane region" description="Helical" evidence="7">
    <location>
        <begin position="116"/>
        <end position="138"/>
    </location>
</feature>
<dbReference type="GO" id="GO:0030313">
    <property type="term" value="C:cell envelope"/>
    <property type="evidence" value="ECO:0007669"/>
    <property type="project" value="UniProtKB-SubCell"/>
</dbReference>
<comment type="subcellular location">
    <subcellularLocation>
        <location evidence="2">Cell envelope</location>
    </subcellularLocation>
    <subcellularLocation>
        <location evidence="7">Cell membrane</location>
        <topology evidence="7">Multi-pass membrane protein</topology>
    </subcellularLocation>
    <subcellularLocation>
        <location evidence="1">Membrane</location>
        <topology evidence="1">Multi-pass membrane protein</topology>
    </subcellularLocation>
</comment>
<feature type="transmembrane region" description="Helical" evidence="7">
    <location>
        <begin position="244"/>
        <end position="261"/>
    </location>
</feature>
<dbReference type="Pfam" id="PF00528">
    <property type="entry name" value="BPD_transp_1"/>
    <property type="match status" value="1"/>
</dbReference>
<sequence length="273" mass="30213">MEMMNSKVEEKLKKEPKSYTYIIAIIVIVLGLLIWSAMSIKKGDDVKDSMTIAKNIINGILHPDFEFLFRFDSKGVIYLLFETMCIAFLGTIIGAIISIPFAFISAKKIVSKYVAVIGRFFTMCVRTVPAFIYGLMFIGVTGPGALAGVFTMSVVSIGMVTKLYIDVIEDLDFGIIESLSAIGCTKIEQIRYGILPQIYSKLISIVIYRFDMNLRDASVLGLVGAGGIGAPLIFAMNNYRWNEVGSILVGIIILVLIIEVFSNNVRRKLARGY</sequence>
<dbReference type="PANTHER" id="PTHR30043">
    <property type="entry name" value="PHOSPHONATES TRANSPORT SYSTEM PERMEASE PROTEIN"/>
    <property type="match status" value="1"/>
</dbReference>
<evidence type="ECO:0000256" key="2">
    <source>
        <dbReference type="ARBA" id="ARBA00004196"/>
    </source>
</evidence>
<accession>A0A930H2G3</accession>
<keyword evidence="3 7" id="KW-0813">Transport</keyword>
<dbReference type="GO" id="GO:0015416">
    <property type="term" value="F:ABC-type phosphonate transporter activity"/>
    <property type="evidence" value="ECO:0007669"/>
    <property type="project" value="InterPro"/>
</dbReference>
<dbReference type="NCBIfam" id="TIGR01097">
    <property type="entry name" value="PhnE"/>
    <property type="match status" value="1"/>
</dbReference>
<dbReference type="AlphaFoldDB" id="A0A930H2G3"/>
<dbReference type="GO" id="GO:0005886">
    <property type="term" value="C:plasma membrane"/>
    <property type="evidence" value="ECO:0007669"/>
    <property type="project" value="UniProtKB-SubCell"/>
</dbReference>
<evidence type="ECO:0000313" key="9">
    <source>
        <dbReference type="EMBL" id="MBF1306785.1"/>
    </source>
</evidence>
<evidence type="ECO:0000256" key="7">
    <source>
        <dbReference type="RuleBase" id="RU363032"/>
    </source>
</evidence>
<dbReference type="SUPFAM" id="SSF161098">
    <property type="entry name" value="MetI-like"/>
    <property type="match status" value="1"/>
</dbReference>
<comment type="similarity">
    <text evidence="7">Belongs to the binding-protein-dependent transport system permease family.</text>
</comment>